<dbReference type="PANTHER" id="PTHR38731:SF1">
    <property type="entry name" value="FECR PROTEIN DOMAIN-CONTAINING PROTEIN"/>
    <property type="match status" value="1"/>
</dbReference>
<protein>
    <recommendedName>
        <fullName evidence="4">FecR protein domain-containing protein</fullName>
    </recommendedName>
</protein>
<evidence type="ECO:0000256" key="2">
    <source>
        <dbReference type="SAM" id="MobiDB-lite"/>
    </source>
</evidence>
<keyword evidence="6" id="KW-1185">Reference proteome</keyword>
<feature type="chain" id="PRO_5047198002" description="FecR protein domain-containing protein" evidence="3">
    <location>
        <begin position="27"/>
        <end position="628"/>
    </location>
</feature>
<evidence type="ECO:0000313" key="6">
    <source>
        <dbReference type="Proteomes" id="UP000681526"/>
    </source>
</evidence>
<sequence>MRNLWFRTVCAAVCLTVLLGATGLLAGLREAAAAGATRVAVVTSLKGDVQVKKSGGAKFFSAFKNMSLNEGDLITTGKNSSVVLELASSKADQDSITIGENSQVQFTKLKEDTGAKAKMSVWAGSLWVKVKSISNADDTFEVETPTAIMGVRGTHFIMKVDPYTGQVIIVVASGVVASSKTNGSGTGFGPNDPVHIYPSQQLELYPDAPTDDTRILIDLADPSTLVLTLPADIVDAMVTNMAEIMRENEQLAQQLAGSVEQGITAPDPNANLLLLNGEDVAAYAENINALLVVTLAEAVNRGILTEETARSIIDQINDIVEKPEKRYSLENLPEYRKDIGTDPALAEERERARKEQEEKQREKEQRRQEQLEKNREKAEQIAEKKSELEQKNQEAKSEREKEAVDKYKQSLSEEERTQLEQRQREREREKQEQQQGGGNADPGAGGPSPGPGAGTSGPSVAAAVSDYSDWVKTIDIRFSGFTGSRAVFGYQADVKYDPQYFGFAESVFMDTNGLNPFRNLADSPFKVELAEGWTAPDGYNVNAVDHVEHDTENYIVRYAVLKFEGGAEEVNGQTVVRLPFQYASIPDTNQTAVFTITLTAVDGNGNAISGLKPVTVQVVVNAGPAQPA</sequence>
<evidence type="ECO:0000313" key="5">
    <source>
        <dbReference type="EMBL" id="CAG5088372.1"/>
    </source>
</evidence>
<dbReference type="Pfam" id="PF04773">
    <property type="entry name" value="FecR"/>
    <property type="match status" value="1"/>
</dbReference>
<comment type="caution">
    <text evidence="5">The sequence shown here is derived from an EMBL/GenBank/DDBJ whole genome shotgun (WGS) entry which is preliminary data.</text>
</comment>
<feature type="coiled-coil region" evidence="1">
    <location>
        <begin position="234"/>
        <end position="261"/>
    </location>
</feature>
<feature type="compositionally biased region" description="Gly residues" evidence="2">
    <location>
        <begin position="435"/>
        <end position="455"/>
    </location>
</feature>
<organism evidence="5 6">
    <name type="scientific">Thermobacillus xylanilyticus</name>
    <dbReference type="NCBI Taxonomy" id="76633"/>
    <lineage>
        <taxon>Bacteria</taxon>
        <taxon>Bacillati</taxon>
        <taxon>Bacillota</taxon>
        <taxon>Bacilli</taxon>
        <taxon>Bacillales</taxon>
        <taxon>Paenibacillaceae</taxon>
        <taxon>Thermobacillus</taxon>
    </lineage>
</organism>
<feature type="region of interest" description="Disordered" evidence="2">
    <location>
        <begin position="333"/>
        <end position="460"/>
    </location>
</feature>
<gene>
    <name evidence="5" type="primary">txxe 2603</name>
    <name evidence="5" type="ORF">TXXE_11900</name>
</gene>
<dbReference type="InterPro" id="IPR006860">
    <property type="entry name" value="FecR"/>
</dbReference>
<keyword evidence="1" id="KW-0175">Coiled coil</keyword>
<accession>A0ABM8V5H3</accession>
<dbReference type="EMBL" id="CAJRAY010000056">
    <property type="protein sequence ID" value="CAG5088372.1"/>
    <property type="molecule type" value="Genomic_DNA"/>
</dbReference>
<name>A0ABM8V5H3_THEXY</name>
<proteinExistence type="predicted"/>
<dbReference type="Proteomes" id="UP000681526">
    <property type="component" value="Unassembled WGS sequence"/>
</dbReference>
<evidence type="ECO:0000256" key="1">
    <source>
        <dbReference type="SAM" id="Coils"/>
    </source>
</evidence>
<evidence type="ECO:0000259" key="4">
    <source>
        <dbReference type="Pfam" id="PF04773"/>
    </source>
</evidence>
<evidence type="ECO:0000256" key="3">
    <source>
        <dbReference type="SAM" id="SignalP"/>
    </source>
</evidence>
<reference evidence="5 6" key="1">
    <citation type="submission" date="2021-04" db="EMBL/GenBank/DDBJ databases">
        <authorList>
            <person name="Rakotoarivonina H."/>
        </authorList>
    </citation>
    <scope>NUCLEOTIDE SEQUENCE [LARGE SCALE GENOMIC DNA]</scope>
    <source>
        <strain evidence="5 6">XE</strain>
    </source>
</reference>
<keyword evidence="3" id="KW-0732">Signal</keyword>
<dbReference type="Gene3D" id="2.60.120.1440">
    <property type="match status" value="1"/>
</dbReference>
<dbReference type="PANTHER" id="PTHR38731">
    <property type="entry name" value="LIPL45-RELATED LIPOPROTEIN-RELATED"/>
    <property type="match status" value="1"/>
</dbReference>
<feature type="signal peptide" evidence="3">
    <location>
        <begin position="1"/>
        <end position="26"/>
    </location>
</feature>
<feature type="domain" description="FecR protein" evidence="4">
    <location>
        <begin position="73"/>
        <end position="176"/>
    </location>
</feature>
<feature type="compositionally biased region" description="Basic and acidic residues" evidence="2">
    <location>
        <begin position="333"/>
        <end position="432"/>
    </location>
</feature>
<dbReference type="RefSeq" id="WP_213484787.1">
    <property type="nucleotide sequence ID" value="NZ_CAJRAY010000056.1"/>
</dbReference>